<dbReference type="EMBL" id="FNDD01000009">
    <property type="protein sequence ID" value="SDH16000.1"/>
    <property type="molecule type" value="Genomic_DNA"/>
</dbReference>
<dbReference type="Proteomes" id="UP000198854">
    <property type="component" value="Unassembled WGS sequence"/>
</dbReference>
<evidence type="ECO:0000313" key="4">
    <source>
        <dbReference type="Proteomes" id="UP000198854"/>
    </source>
</evidence>
<name>A0A1G8A6I5_9VIBR</name>
<evidence type="ECO:0000256" key="1">
    <source>
        <dbReference type="SAM" id="MobiDB-lite"/>
    </source>
</evidence>
<dbReference type="AlphaFoldDB" id="A0A1G8A6I5"/>
<dbReference type="Pfam" id="PF20125">
    <property type="entry name" value="DUF6515"/>
    <property type="match status" value="1"/>
</dbReference>
<keyword evidence="4" id="KW-1185">Reference proteome</keyword>
<evidence type="ECO:0008006" key="5">
    <source>
        <dbReference type="Google" id="ProtNLM"/>
    </source>
</evidence>
<evidence type="ECO:0000256" key="2">
    <source>
        <dbReference type="SAM" id="SignalP"/>
    </source>
</evidence>
<keyword evidence="2" id="KW-0732">Signal</keyword>
<dbReference type="RefSeq" id="WP_093272822.1">
    <property type="nucleotide sequence ID" value="NZ_FNDD01000009.1"/>
</dbReference>
<sequence length="155" mass="16657">MLKTPIIRYGVLAALLVTSLPSMARPPQPMPQPQPAHQKPGHPHQNPAPRAYHRSSMPSAASFLIVSGITYAIINGLYYQQHGDQYVYVENPPAKTTTTTTVTTTSASSVGRVVNVLPNGAKSVSVNGANYYVQGGVWYAPIASSNQFVIVEPQL</sequence>
<evidence type="ECO:0000313" key="3">
    <source>
        <dbReference type="EMBL" id="SDH16000.1"/>
    </source>
</evidence>
<feature type="signal peptide" evidence="2">
    <location>
        <begin position="1"/>
        <end position="24"/>
    </location>
</feature>
<proteinExistence type="predicted"/>
<reference evidence="3 4" key="1">
    <citation type="submission" date="2016-10" db="EMBL/GenBank/DDBJ databases">
        <authorList>
            <person name="de Groot N.N."/>
        </authorList>
    </citation>
    <scope>NUCLEOTIDE SEQUENCE [LARGE SCALE GENOMIC DNA]</scope>
    <source>
        <strain evidence="3 4">CGMCC 1.10228</strain>
    </source>
</reference>
<dbReference type="STRING" id="861298.SAMN04488136_109147"/>
<organism evidence="3 4">
    <name type="scientific">Vibrio xiamenensis</name>
    <dbReference type="NCBI Taxonomy" id="861298"/>
    <lineage>
        <taxon>Bacteria</taxon>
        <taxon>Pseudomonadati</taxon>
        <taxon>Pseudomonadota</taxon>
        <taxon>Gammaproteobacteria</taxon>
        <taxon>Vibrionales</taxon>
        <taxon>Vibrionaceae</taxon>
        <taxon>Vibrio</taxon>
    </lineage>
</organism>
<feature type="compositionally biased region" description="Pro residues" evidence="1">
    <location>
        <begin position="24"/>
        <end position="34"/>
    </location>
</feature>
<feature type="region of interest" description="Disordered" evidence="1">
    <location>
        <begin position="23"/>
        <end position="54"/>
    </location>
</feature>
<gene>
    <name evidence="3" type="ORF">SAMN04488136_109147</name>
</gene>
<dbReference type="OrthoDB" id="7068235at2"/>
<feature type="chain" id="PRO_5011443817" description="SH3 domain-containing protein" evidence="2">
    <location>
        <begin position="25"/>
        <end position="155"/>
    </location>
</feature>
<protein>
    <recommendedName>
        <fullName evidence="5">SH3 domain-containing protein</fullName>
    </recommendedName>
</protein>
<dbReference type="InterPro" id="IPR045398">
    <property type="entry name" value="DUF6515"/>
</dbReference>
<accession>A0A1G8A6I5</accession>